<name>A0A9P8I5C8_9PEZI</name>
<feature type="compositionally biased region" description="Polar residues" evidence="1">
    <location>
        <begin position="52"/>
        <end position="73"/>
    </location>
</feature>
<comment type="caution">
    <text evidence="2">The sequence shown here is derived from an EMBL/GenBank/DDBJ whole genome shotgun (WGS) entry which is preliminary data.</text>
</comment>
<evidence type="ECO:0000313" key="3">
    <source>
        <dbReference type="Proteomes" id="UP000698800"/>
    </source>
</evidence>
<accession>A0A9P8I5C8</accession>
<dbReference type="OrthoDB" id="5408034at2759"/>
<dbReference type="EMBL" id="JAGHQL010000089">
    <property type="protein sequence ID" value="KAH0539022.1"/>
    <property type="molecule type" value="Genomic_DNA"/>
</dbReference>
<organism evidence="2 3">
    <name type="scientific">Glutinoglossum americanum</name>
    <dbReference type="NCBI Taxonomy" id="1670608"/>
    <lineage>
        <taxon>Eukaryota</taxon>
        <taxon>Fungi</taxon>
        <taxon>Dikarya</taxon>
        <taxon>Ascomycota</taxon>
        <taxon>Pezizomycotina</taxon>
        <taxon>Geoglossomycetes</taxon>
        <taxon>Geoglossales</taxon>
        <taxon>Geoglossaceae</taxon>
        <taxon>Glutinoglossum</taxon>
    </lineage>
</organism>
<protein>
    <submittedName>
        <fullName evidence="2">Uncharacterized protein</fullName>
    </submittedName>
</protein>
<evidence type="ECO:0000256" key="1">
    <source>
        <dbReference type="SAM" id="MobiDB-lite"/>
    </source>
</evidence>
<proteinExistence type="predicted"/>
<sequence length="1540" mass="163231">MDWEPMRPLLESLTQDLRPVSTSPGELEDLRSAQLAIAQSVLTGQDAGSFGLTRSTADNTPHTSGDGTSLDNLMSSFTAPTGLQRTLRRIFATTLSPDPHIDIAIGGGQAPSATHGPFLDSFGQRVAIDVFTPIPYTPLRLDAADPPFMYISMPQTVINFQLATIGSGSVWIPASQFGGELDGYVGLKVKSGQLRYSIFLSDVNVTLELQEGINTAGTGGMVDGSAVTPGAVSFRFTRTEMVKFLSADPGEITAFGETVKLQQQQPPSYNIENGRLHFPFTPGKETFEITSSISDLATFTGAAPIAAASWVIPIAISATATFAEALGSGGISLTLGAGVSVLPLGRDSPITCGAGVVITSNSGTLGVAGDAATAPNLAQIVTVGQKKGGGGDSSSVRRSTLTFRNSAPFIFRFIEQENGNKAWSMTTELVASLDQPRTINGARVQYANRAAFILTRDTTAHTTTLTIRSSKDPPLQTQSYAIKNLLLKANLPSDLIAVGQFADGALTSGTLALDSVLRFVLPFLPDPYATNIHYDPRGQQDVGVIGNMTIKLTWDMEHPVTVDLALPPSPLRSLPVKYLPEDDISNLFDPSRIDLTGFADKQNEFNIAEQKGPKLLDLSTNVSQFGVSFPALAEDHTVSGMALQTQAANLRVFALPAVQWEAMVGLDPATGSVDESFSFLYSGPATYIASDSVKLVSIAPRDAIDNVLNGYNASFPPIPVVARFSLPFGIIAIARASRSDVPQPIVMPVQPAFPPPLTGNNRTSLTGGDQISIRVPTPSLTDDIRNTPPLEGAAAYLPGVSNLSVLKPIDDTFNRDFSGNKPKLPVTRVDISGFGESVFSDWRAEVEPGISEVQLDVFTGRTAREVVQMTSIIFPYAIRVVRTITIERMNSGAVVRRDSGWKAASDGEYKFPPPTQPSDTIVTHPGVVRGVTNVTNIRDVKNPKSSLVIFDCSIELEGATAPVPARDQVGYVVLRPGASSNNAGTGPTPTAADYVSVLGSNTLGGPVDAVIDVAGSGFKMRVTSIGVAATAMTNPSGSREFAMAAWGSPIFPGGGQWSFTHHTADDAAPKPIDGNKGVPLVRPGAVGSPPPTAPIPYNFSDPSDILNLDSPRINYSILHAGDSHRLWFQNPSVQLEDLATGLKKGITSRIPPVLADAFALGKSSGIFPPVMSCVPLPPWNPLQPGVFPVPPDPKYTLHLTDANNLLFNPGKLTLDSMRELQKDENFASLVKLSGDLENLSIDTANSAKAWVANLPAVEMITQGAGDAKAEVSRILGGLSSEAGKVTEFLNPQHIFGDALAEVKKVVAFLDSLHILPPFKVSMTNEWSLEISSTMGLEDFFAKIKDHTAGAGAAAEAAMRKILQDFSLSIKSRSTLSTSDTSLKIKVTIKVDSGFGPMALGIAGFDLALGTSGTTMDFSLGVGIGVSFQVGVFGASAYYSQTQTIMANDHGGWGVTATSAIKAHVDILVAQADLFLEATLMLTGGKCPRDGENTIWAWAQVTIALDVSIFWVVNVHVHEQAEWSSRLKGNVCELSEMGAIM</sequence>
<feature type="compositionally biased region" description="Polar residues" evidence="1">
    <location>
        <begin position="760"/>
        <end position="769"/>
    </location>
</feature>
<keyword evidence="3" id="KW-1185">Reference proteome</keyword>
<feature type="region of interest" description="Disordered" evidence="1">
    <location>
        <begin position="49"/>
        <end position="73"/>
    </location>
</feature>
<reference evidence="2" key="1">
    <citation type="submission" date="2021-03" db="EMBL/GenBank/DDBJ databases">
        <title>Comparative genomics and phylogenomic investigation of the class Geoglossomycetes provide insights into ecological specialization and systematics.</title>
        <authorList>
            <person name="Melie T."/>
            <person name="Pirro S."/>
            <person name="Miller A.N."/>
            <person name="Quandt A."/>
        </authorList>
    </citation>
    <scope>NUCLEOTIDE SEQUENCE</scope>
    <source>
        <strain evidence="2">GBOQ0MN5Z8</strain>
    </source>
</reference>
<evidence type="ECO:0000313" key="2">
    <source>
        <dbReference type="EMBL" id="KAH0539022.1"/>
    </source>
</evidence>
<dbReference type="Proteomes" id="UP000698800">
    <property type="component" value="Unassembled WGS sequence"/>
</dbReference>
<gene>
    <name evidence="2" type="ORF">FGG08_004416</name>
</gene>
<feature type="region of interest" description="Disordered" evidence="1">
    <location>
        <begin position="760"/>
        <end position="780"/>
    </location>
</feature>